<feature type="domain" description="HTH cro/C1-type" evidence="2">
    <location>
        <begin position="7"/>
        <end position="61"/>
    </location>
</feature>
<evidence type="ECO:0000313" key="3">
    <source>
        <dbReference type="EMBL" id="MDQ0287799.1"/>
    </source>
</evidence>
<dbReference type="SUPFAM" id="SSF47413">
    <property type="entry name" value="lambda repressor-like DNA-binding domains"/>
    <property type="match status" value="1"/>
</dbReference>
<dbReference type="InterPro" id="IPR050807">
    <property type="entry name" value="TransReg_Diox_bact_type"/>
</dbReference>
<evidence type="ECO:0000313" key="4">
    <source>
        <dbReference type="Proteomes" id="UP001225644"/>
    </source>
</evidence>
<dbReference type="Gene3D" id="1.10.260.40">
    <property type="entry name" value="lambda repressor-like DNA-binding domains"/>
    <property type="match status" value="1"/>
</dbReference>
<reference evidence="3 4" key="1">
    <citation type="submission" date="2023-07" db="EMBL/GenBank/DDBJ databases">
        <title>Genomic Encyclopedia of Type Strains, Phase IV (KMG-IV): sequencing the most valuable type-strain genomes for metagenomic binning, comparative biology and taxonomic classification.</title>
        <authorList>
            <person name="Goeker M."/>
        </authorList>
    </citation>
    <scope>NUCLEOTIDE SEQUENCE [LARGE SCALE GENOMIC DNA]</scope>
    <source>
        <strain evidence="3 4">DSM 12396</strain>
    </source>
</reference>
<dbReference type="Proteomes" id="UP001225644">
    <property type="component" value="Unassembled WGS sequence"/>
</dbReference>
<dbReference type="SMART" id="SM00530">
    <property type="entry name" value="HTH_XRE"/>
    <property type="match status" value="1"/>
</dbReference>
<evidence type="ECO:0000256" key="1">
    <source>
        <dbReference type="ARBA" id="ARBA00023125"/>
    </source>
</evidence>
<keyword evidence="1" id="KW-0238">DNA-binding</keyword>
<proteinExistence type="predicted"/>
<dbReference type="PROSITE" id="PS50943">
    <property type="entry name" value="HTH_CROC1"/>
    <property type="match status" value="1"/>
</dbReference>
<organism evidence="3 4">
    <name type="scientific">Desulfofundulus luciae</name>
    <dbReference type="NCBI Taxonomy" id="74702"/>
    <lineage>
        <taxon>Bacteria</taxon>
        <taxon>Bacillati</taxon>
        <taxon>Bacillota</taxon>
        <taxon>Clostridia</taxon>
        <taxon>Eubacteriales</taxon>
        <taxon>Peptococcaceae</taxon>
        <taxon>Desulfofundulus</taxon>
    </lineage>
</organism>
<name>A0ABU0B696_9FIRM</name>
<dbReference type="InterPro" id="IPR001387">
    <property type="entry name" value="Cro/C1-type_HTH"/>
</dbReference>
<dbReference type="PANTHER" id="PTHR46797:SF1">
    <property type="entry name" value="METHYLPHOSPHONATE SYNTHASE"/>
    <property type="match status" value="1"/>
</dbReference>
<dbReference type="CDD" id="cd00093">
    <property type="entry name" value="HTH_XRE"/>
    <property type="match status" value="1"/>
</dbReference>
<protein>
    <submittedName>
        <fullName evidence="3">Transcriptional regulator with XRE-family HTH domain</fullName>
    </submittedName>
</protein>
<dbReference type="PANTHER" id="PTHR46797">
    <property type="entry name" value="HTH-TYPE TRANSCRIPTIONAL REGULATOR"/>
    <property type="match status" value="1"/>
</dbReference>
<comment type="caution">
    <text evidence="3">The sequence shown here is derived from an EMBL/GenBank/DDBJ whole genome shotgun (WGS) entry which is preliminary data.</text>
</comment>
<dbReference type="RefSeq" id="WP_307403799.1">
    <property type="nucleotide sequence ID" value="NZ_JAUSUX010000044.1"/>
</dbReference>
<evidence type="ECO:0000259" key="2">
    <source>
        <dbReference type="PROSITE" id="PS50943"/>
    </source>
</evidence>
<keyword evidence="4" id="KW-1185">Reference proteome</keyword>
<dbReference type="InterPro" id="IPR010982">
    <property type="entry name" value="Lambda_DNA-bd_dom_sf"/>
</dbReference>
<sequence length="107" mass="12118">MDIGRRIREIRKANNQKLLNISQQTGLSQPFISEIERGIKVPSIETLEKICSALGITLAEFFADQAPELPPDIRQMIDVARKLTPLQRELIISVMKEMAKDNQTEGE</sequence>
<gene>
    <name evidence="3" type="ORF">J2Z49_002932</name>
</gene>
<dbReference type="Pfam" id="PF01381">
    <property type="entry name" value="HTH_3"/>
    <property type="match status" value="1"/>
</dbReference>
<dbReference type="EMBL" id="JAUSUX010000044">
    <property type="protein sequence ID" value="MDQ0287799.1"/>
    <property type="molecule type" value="Genomic_DNA"/>
</dbReference>
<accession>A0ABU0B696</accession>